<evidence type="ECO:0000313" key="7">
    <source>
        <dbReference type="Proteomes" id="UP001218188"/>
    </source>
</evidence>
<evidence type="ECO:0000256" key="1">
    <source>
        <dbReference type="ARBA" id="ARBA00005964"/>
    </source>
</evidence>
<feature type="region of interest" description="Disordered" evidence="4">
    <location>
        <begin position="1"/>
        <end position="30"/>
    </location>
</feature>
<dbReference type="EC" id="3.1.1.-" evidence="3"/>
<dbReference type="GO" id="GO:0016787">
    <property type="term" value="F:hydrolase activity"/>
    <property type="evidence" value="ECO:0007669"/>
    <property type="project" value="UniProtKB-KW"/>
</dbReference>
<evidence type="ECO:0000259" key="5">
    <source>
        <dbReference type="Pfam" id="PF00135"/>
    </source>
</evidence>
<accession>A0AAD6SSL9</accession>
<gene>
    <name evidence="6" type="ORF">C8F04DRAFT_631087</name>
</gene>
<keyword evidence="7" id="KW-1185">Reference proteome</keyword>
<dbReference type="AlphaFoldDB" id="A0AAD6SSL9"/>
<dbReference type="Gene3D" id="3.40.50.1820">
    <property type="entry name" value="alpha/beta hydrolase"/>
    <property type="match status" value="1"/>
</dbReference>
<evidence type="ECO:0000256" key="2">
    <source>
        <dbReference type="ARBA" id="ARBA00022801"/>
    </source>
</evidence>
<dbReference type="InterPro" id="IPR019826">
    <property type="entry name" value="Carboxylesterase_B_AS"/>
</dbReference>
<name>A0AAD6SSL9_9AGAR</name>
<dbReference type="PROSITE" id="PS00122">
    <property type="entry name" value="CARBOXYLESTERASE_B_1"/>
    <property type="match status" value="1"/>
</dbReference>
<dbReference type="Proteomes" id="UP001218188">
    <property type="component" value="Unassembled WGS sequence"/>
</dbReference>
<sequence length="494" mass="52710">MHASTHRMTRILLPRCPTKTGPSIHPPSPPRSKMFHLLPLALASLLTATSARTVDLDYAAYQSNLSLDPGSGVTSFLGVRYATAPTGPLRFRAPTAPTHVPGIQNATTPARQCWQAPGLVGSPGAAVLNRFRAGENSTIKSTSRIVESDYTMAVQGEWQQDKRDTDGISDEDCLFLNVHVPTVPKSKALLPVIVYLHGGGYDAGNISLYPTQNFVSLGSGGVIAVSVQYRLGVFGFLAGKEVKEEGDLNAGLLDQNFALQWVQKYISHFGGDPNKVTIWGQSAGAGAVLQHVVAHAGNTQPPLFRAAPANSPFLPFQYQYDDAIPECAIHSVRRGRCPVRVSVPAHYPEPSVSLVEILSCAHTSDTLQCLRAAPASALLAADTELGLAGFMGTYTFVPVVDGTFVVERPSVTLNQWGKVNGEALLVTTNSDEGAGFFVFPDALAANNFTLREYITQLFPRLPKASIGAAVELYSDANLGSSVADQATKAHAAIY</sequence>
<organism evidence="6 7">
    <name type="scientific">Mycena alexandri</name>
    <dbReference type="NCBI Taxonomy" id="1745969"/>
    <lineage>
        <taxon>Eukaryota</taxon>
        <taxon>Fungi</taxon>
        <taxon>Dikarya</taxon>
        <taxon>Basidiomycota</taxon>
        <taxon>Agaricomycotina</taxon>
        <taxon>Agaricomycetes</taxon>
        <taxon>Agaricomycetidae</taxon>
        <taxon>Agaricales</taxon>
        <taxon>Marasmiineae</taxon>
        <taxon>Mycenaceae</taxon>
        <taxon>Mycena</taxon>
    </lineage>
</organism>
<reference evidence="6" key="1">
    <citation type="submission" date="2023-03" db="EMBL/GenBank/DDBJ databases">
        <title>Massive genome expansion in bonnet fungi (Mycena s.s.) driven by repeated elements and novel gene families across ecological guilds.</title>
        <authorList>
            <consortium name="Lawrence Berkeley National Laboratory"/>
            <person name="Harder C.B."/>
            <person name="Miyauchi S."/>
            <person name="Viragh M."/>
            <person name="Kuo A."/>
            <person name="Thoen E."/>
            <person name="Andreopoulos B."/>
            <person name="Lu D."/>
            <person name="Skrede I."/>
            <person name="Drula E."/>
            <person name="Henrissat B."/>
            <person name="Morin E."/>
            <person name="Kohler A."/>
            <person name="Barry K."/>
            <person name="LaButti K."/>
            <person name="Morin E."/>
            <person name="Salamov A."/>
            <person name="Lipzen A."/>
            <person name="Mereny Z."/>
            <person name="Hegedus B."/>
            <person name="Baldrian P."/>
            <person name="Stursova M."/>
            <person name="Weitz H."/>
            <person name="Taylor A."/>
            <person name="Grigoriev I.V."/>
            <person name="Nagy L.G."/>
            <person name="Martin F."/>
            <person name="Kauserud H."/>
        </authorList>
    </citation>
    <scope>NUCLEOTIDE SEQUENCE</scope>
    <source>
        <strain evidence="6">CBHHK200</strain>
    </source>
</reference>
<evidence type="ECO:0000313" key="6">
    <source>
        <dbReference type="EMBL" id="KAJ7033148.1"/>
    </source>
</evidence>
<dbReference type="InterPro" id="IPR002018">
    <property type="entry name" value="CarbesteraseB"/>
</dbReference>
<feature type="domain" description="Carboxylesterase type B" evidence="5">
    <location>
        <begin position="69"/>
        <end position="439"/>
    </location>
</feature>
<dbReference type="PANTHER" id="PTHR11559">
    <property type="entry name" value="CARBOXYLESTERASE"/>
    <property type="match status" value="1"/>
</dbReference>
<dbReference type="EMBL" id="JARJCM010000067">
    <property type="protein sequence ID" value="KAJ7033148.1"/>
    <property type="molecule type" value="Genomic_DNA"/>
</dbReference>
<dbReference type="InterPro" id="IPR029058">
    <property type="entry name" value="AB_hydrolase_fold"/>
</dbReference>
<keyword evidence="2 3" id="KW-0378">Hydrolase</keyword>
<dbReference type="SUPFAM" id="SSF53474">
    <property type="entry name" value="alpha/beta-Hydrolases"/>
    <property type="match status" value="1"/>
</dbReference>
<evidence type="ECO:0000256" key="3">
    <source>
        <dbReference type="RuleBase" id="RU361235"/>
    </source>
</evidence>
<dbReference type="InterPro" id="IPR050309">
    <property type="entry name" value="Type-B_Carboxylest/Lipase"/>
</dbReference>
<evidence type="ECO:0000256" key="4">
    <source>
        <dbReference type="SAM" id="MobiDB-lite"/>
    </source>
</evidence>
<dbReference type="Pfam" id="PF00135">
    <property type="entry name" value="COesterase"/>
    <property type="match status" value="1"/>
</dbReference>
<comment type="similarity">
    <text evidence="1 3">Belongs to the type-B carboxylesterase/lipase family.</text>
</comment>
<protein>
    <recommendedName>
        <fullName evidence="3">Carboxylic ester hydrolase</fullName>
        <ecNumber evidence="3">3.1.1.-</ecNumber>
    </recommendedName>
</protein>
<proteinExistence type="inferred from homology"/>
<comment type="caution">
    <text evidence="6">The sequence shown here is derived from an EMBL/GenBank/DDBJ whole genome shotgun (WGS) entry which is preliminary data.</text>
</comment>